<comment type="caution">
    <text evidence="1">The sequence shown here is derived from an EMBL/GenBank/DDBJ whole genome shotgun (WGS) entry which is preliminary data.</text>
</comment>
<reference evidence="1 2" key="1">
    <citation type="submission" date="2023-12" db="EMBL/GenBank/DDBJ databases">
        <title>Micromonospora sp. nov., isolated from Atacama Desert.</title>
        <authorList>
            <person name="Carro L."/>
            <person name="Golinska P."/>
            <person name="Klenk H.-P."/>
            <person name="Goodfellow M."/>
        </authorList>
    </citation>
    <scope>NUCLEOTIDE SEQUENCE [LARGE SCALE GENOMIC DNA]</scope>
    <source>
        <strain evidence="1 2">4G53</strain>
    </source>
</reference>
<gene>
    <name evidence="1" type="ORF">U2F25_32470</name>
</gene>
<evidence type="ECO:0000313" key="2">
    <source>
        <dbReference type="Proteomes" id="UP001290101"/>
    </source>
</evidence>
<protein>
    <recommendedName>
        <fullName evidence="3">SURF1-like protein</fullName>
    </recommendedName>
</protein>
<evidence type="ECO:0008006" key="3">
    <source>
        <dbReference type="Google" id="ProtNLM"/>
    </source>
</evidence>
<keyword evidence="2" id="KW-1185">Reference proteome</keyword>
<name>A0ABU5JNA9_9ACTN</name>
<dbReference type="EMBL" id="JAXOTQ010000061">
    <property type="protein sequence ID" value="MDZ5494113.1"/>
    <property type="molecule type" value="Genomic_DNA"/>
</dbReference>
<accession>A0ABU5JNA9</accession>
<dbReference type="RefSeq" id="WP_322443619.1">
    <property type="nucleotide sequence ID" value="NZ_JAXOTQ010000061.1"/>
</dbReference>
<sequence>MVAVILAVILAVVAVFAWSWWHNHPPYGPEALAIKSSVRFVSYEEARTALGENADAPLASGRDQLVLGRISWQDPPKPLDGGSFAIFLIDKRTHHKPEVIAVSAPQEAVGLGSAGVDNKIEERYPWLRGAGSLKVRDNEWRDNGGRLGVADENASPLTFVALFPYLEKPDREPTIATAPVAMSDLLLALVYMGPDGQVYWAQRLQG</sequence>
<proteinExistence type="predicted"/>
<dbReference type="Proteomes" id="UP001290101">
    <property type="component" value="Unassembled WGS sequence"/>
</dbReference>
<evidence type="ECO:0000313" key="1">
    <source>
        <dbReference type="EMBL" id="MDZ5494113.1"/>
    </source>
</evidence>
<organism evidence="1 2">
    <name type="scientific">Micromonospora sicca</name>
    <dbReference type="NCBI Taxonomy" id="2202420"/>
    <lineage>
        <taxon>Bacteria</taxon>
        <taxon>Bacillati</taxon>
        <taxon>Actinomycetota</taxon>
        <taxon>Actinomycetes</taxon>
        <taxon>Micromonosporales</taxon>
        <taxon>Micromonosporaceae</taxon>
        <taxon>Micromonospora</taxon>
    </lineage>
</organism>